<dbReference type="PANTHER" id="PTHR10695">
    <property type="entry name" value="DEPHOSPHO-COA KINASE-RELATED"/>
    <property type="match status" value="1"/>
</dbReference>
<evidence type="ECO:0000313" key="6">
    <source>
        <dbReference type="Proteomes" id="UP000515561"/>
    </source>
</evidence>
<keyword evidence="6" id="KW-1185">Reference proteome</keyword>
<dbReference type="GO" id="GO:0005737">
    <property type="term" value="C:cytoplasm"/>
    <property type="evidence" value="ECO:0007669"/>
    <property type="project" value="UniProtKB-SubCell"/>
</dbReference>
<feature type="binding site" evidence="3">
    <location>
        <begin position="20"/>
        <end position="25"/>
    </location>
    <ligand>
        <name>ATP</name>
        <dbReference type="ChEBI" id="CHEBI:30616"/>
    </ligand>
</feature>
<organism evidence="5 6">
    <name type="scientific">Anaerocolumna cellulosilytica</name>
    <dbReference type="NCBI Taxonomy" id="433286"/>
    <lineage>
        <taxon>Bacteria</taxon>
        <taxon>Bacillati</taxon>
        <taxon>Bacillota</taxon>
        <taxon>Clostridia</taxon>
        <taxon>Lachnospirales</taxon>
        <taxon>Lachnospiraceae</taxon>
        <taxon>Anaerocolumna</taxon>
    </lineage>
</organism>
<dbReference type="Gene3D" id="3.40.50.300">
    <property type="entry name" value="P-loop containing nucleotide triphosphate hydrolases"/>
    <property type="match status" value="1"/>
</dbReference>
<evidence type="ECO:0000256" key="1">
    <source>
        <dbReference type="ARBA" id="ARBA00022741"/>
    </source>
</evidence>
<dbReference type="Pfam" id="PF01121">
    <property type="entry name" value="CoaE"/>
    <property type="match status" value="1"/>
</dbReference>
<accession>A0A6S6R6U3</accession>
<evidence type="ECO:0000256" key="2">
    <source>
        <dbReference type="ARBA" id="ARBA00022840"/>
    </source>
</evidence>
<evidence type="ECO:0000256" key="4">
    <source>
        <dbReference type="NCBIfam" id="TIGR00152"/>
    </source>
</evidence>
<comment type="similarity">
    <text evidence="3">Belongs to the CoaE family.</text>
</comment>
<dbReference type="NCBIfam" id="TIGR00152">
    <property type="entry name" value="dephospho-CoA kinase"/>
    <property type="match status" value="1"/>
</dbReference>
<name>A0A6S6R6U3_9FIRM</name>
<keyword evidence="3" id="KW-0173">Coenzyme A biosynthesis</keyword>
<dbReference type="InterPro" id="IPR001977">
    <property type="entry name" value="Depp_CoAkinase"/>
</dbReference>
<dbReference type="KEGG" id="acel:acsn021_27790"/>
<evidence type="ECO:0000313" key="5">
    <source>
        <dbReference type="EMBL" id="BCJ95210.1"/>
    </source>
</evidence>
<dbReference type="HAMAP" id="MF_00376">
    <property type="entry name" value="Dephospho_CoA_kinase"/>
    <property type="match status" value="1"/>
</dbReference>
<dbReference type="UniPathway" id="UPA00241">
    <property type="reaction ID" value="UER00356"/>
</dbReference>
<keyword evidence="2 3" id="KW-0067">ATP-binding</keyword>
<dbReference type="GO" id="GO:0004140">
    <property type="term" value="F:dephospho-CoA kinase activity"/>
    <property type="evidence" value="ECO:0007669"/>
    <property type="project" value="UniProtKB-UniRule"/>
</dbReference>
<keyword evidence="1 3" id="KW-0547">Nucleotide-binding</keyword>
<dbReference type="GO" id="GO:0005524">
    <property type="term" value="F:ATP binding"/>
    <property type="evidence" value="ECO:0007669"/>
    <property type="project" value="UniProtKB-UniRule"/>
</dbReference>
<comment type="subcellular location">
    <subcellularLocation>
        <location evidence="3">Cytoplasm</location>
    </subcellularLocation>
</comment>
<evidence type="ECO:0000256" key="3">
    <source>
        <dbReference type="HAMAP-Rule" id="MF_00376"/>
    </source>
</evidence>
<sequence length="203" mass="23751">MKQNKDDICMKVIGLTGGVGSGKSLVADLLERKYQAYLINMDQIAHNLMKKGNLSYQLILEYFGMEILNEAGEIDRKKLGSIAYKDEERLSRLNSFTHPYVIQYTKKQIEEQKEKRLVCVETALPLQAGLEDYCDEIWYVFAPEEVRRERLKKTRNYDDKKIEMIFKNQITEEEYKRLSTHVLENYQVSVSLEKQIEILLAGK</sequence>
<reference evidence="5 6" key="1">
    <citation type="journal article" date="2016" name="Int. J. Syst. Evol. Microbiol.">
        <title>Descriptions of Anaerotaenia torta gen. nov., sp. nov. and Anaerocolumna cellulosilytica gen. nov., sp. nov. isolated from a methanogenic reactor of cattle waste.</title>
        <authorList>
            <person name="Uek A."/>
            <person name="Ohtaki Y."/>
            <person name="Kaku N."/>
            <person name="Ueki K."/>
        </authorList>
    </citation>
    <scope>NUCLEOTIDE SEQUENCE [LARGE SCALE GENOMIC DNA]</scope>
    <source>
        <strain evidence="5 6">SN021</strain>
    </source>
</reference>
<dbReference type="GO" id="GO:0015937">
    <property type="term" value="P:coenzyme A biosynthetic process"/>
    <property type="evidence" value="ECO:0007669"/>
    <property type="project" value="UniProtKB-UniRule"/>
</dbReference>
<dbReference type="PROSITE" id="PS51219">
    <property type="entry name" value="DPCK"/>
    <property type="match status" value="1"/>
</dbReference>
<gene>
    <name evidence="3 5" type="primary">coaE</name>
    <name evidence="5" type="ORF">acsn021_27790</name>
</gene>
<keyword evidence="3" id="KW-0963">Cytoplasm</keyword>
<comment type="pathway">
    <text evidence="3">Cofactor biosynthesis; coenzyme A biosynthesis; CoA from (R)-pantothenate: step 5/5.</text>
</comment>
<dbReference type="InterPro" id="IPR027417">
    <property type="entry name" value="P-loop_NTPase"/>
</dbReference>
<proteinExistence type="inferred from homology"/>
<keyword evidence="3" id="KW-0808">Transferase</keyword>
<dbReference type="SUPFAM" id="SSF52540">
    <property type="entry name" value="P-loop containing nucleoside triphosphate hydrolases"/>
    <property type="match status" value="1"/>
</dbReference>
<keyword evidence="3 5" id="KW-0418">Kinase</keyword>
<comment type="catalytic activity">
    <reaction evidence="3">
        <text>3'-dephospho-CoA + ATP = ADP + CoA + H(+)</text>
        <dbReference type="Rhea" id="RHEA:18245"/>
        <dbReference type="ChEBI" id="CHEBI:15378"/>
        <dbReference type="ChEBI" id="CHEBI:30616"/>
        <dbReference type="ChEBI" id="CHEBI:57287"/>
        <dbReference type="ChEBI" id="CHEBI:57328"/>
        <dbReference type="ChEBI" id="CHEBI:456216"/>
        <dbReference type="EC" id="2.7.1.24"/>
    </reaction>
</comment>
<dbReference type="RefSeq" id="WP_184093866.1">
    <property type="nucleotide sequence ID" value="NZ_AP023367.1"/>
</dbReference>
<protein>
    <recommendedName>
        <fullName evidence="3 4">Dephospho-CoA kinase</fullName>
        <ecNumber evidence="3 4">2.7.1.24</ecNumber>
    </recommendedName>
    <alternativeName>
        <fullName evidence="3">Dephosphocoenzyme A kinase</fullName>
    </alternativeName>
</protein>
<dbReference type="Proteomes" id="UP000515561">
    <property type="component" value="Chromosome"/>
</dbReference>
<dbReference type="PANTHER" id="PTHR10695:SF46">
    <property type="entry name" value="BIFUNCTIONAL COENZYME A SYNTHASE-RELATED"/>
    <property type="match status" value="1"/>
</dbReference>
<dbReference type="AlphaFoldDB" id="A0A6S6R6U3"/>
<comment type="function">
    <text evidence="3">Catalyzes the phosphorylation of the 3'-hydroxyl group of dephosphocoenzyme A to form coenzyme A.</text>
</comment>
<dbReference type="EC" id="2.7.1.24" evidence="3 4"/>
<dbReference type="EMBL" id="AP023367">
    <property type="protein sequence ID" value="BCJ95210.1"/>
    <property type="molecule type" value="Genomic_DNA"/>
</dbReference>
<dbReference type="CDD" id="cd02022">
    <property type="entry name" value="DPCK"/>
    <property type="match status" value="1"/>
</dbReference>